<protein>
    <submittedName>
        <fullName evidence="1">Uncharacterized protein</fullName>
    </submittedName>
</protein>
<accession>A0A2A2KMN4</accession>
<reference evidence="1 2" key="1">
    <citation type="journal article" date="2017" name="Curr. Biol.">
        <title>Genome architecture and evolution of a unichromosomal asexual nematode.</title>
        <authorList>
            <person name="Fradin H."/>
            <person name="Zegar C."/>
            <person name="Gutwein M."/>
            <person name="Lucas J."/>
            <person name="Kovtun M."/>
            <person name="Corcoran D."/>
            <person name="Baugh L.R."/>
            <person name="Kiontke K."/>
            <person name="Gunsalus K."/>
            <person name="Fitch D.H."/>
            <person name="Piano F."/>
        </authorList>
    </citation>
    <scope>NUCLEOTIDE SEQUENCE [LARGE SCALE GENOMIC DNA]</scope>
    <source>
        <strain evidence="1">PF1309</strain>
    </source>
</reference>
<name>A0A2A2KMN4_9BILA</name>
<evidence type="ECO:0000313" key="1">
    <source>
        <dbReference type="EMBL" id="PAV75140.1"/>
    </source>
</evidence>
<dbReference type="OrthoDB" id="20828at2759"/>
<keyword evidence="2" id="KW-1185">Reference proteome</keyword>
<sequence>MVADALMNEMGKCVRDMFTNAHKDMKQLPEGKNLSEFRFEHICKFWLIAPLVRLCPQPANVPQQFHSTRQTFIDNLIP</sequence>
<organism evidence="1 2">
    <name type="scientific">Diploscapter pachys</name>
    <dbReference type="NCBI Taxonomy" id="2018661"/>
    <lineage>
        <taxon>Eukaryota</taxon>
        <taxon>Metazoa</taxon>
        <taxon>Ecdysozoa</taxon>
        <taxon>Nematoda</taxon>
        <taxon>Chromadorea</taxon>
        <taxon>Rhabditida</taxon>
        <taxon>Rhabditina</taxon>
        <taxon>Rhabditomorpha</taxon>
        <taxon>Rhabditoidea</taxon>
        <taxon>Rhabditidae</taxon>
        <taxon>Diploscapter</taxon>
    </lineage>
</organism>
<comment type="caution">
    <text evidence="1">The sequence shown here is derived from an EMBL/GenBank/DDBJ whole genome shotgun (WGS) entry which is preliminary data.</text>
</comment>
<gene>
    <name evidence="1" type="ORF">WR25_13411</name>
</gene>
<dbReference type="AlphaFoldDB" id="A0A2A2KMN4"/>
<proteinExistence type="predicted"/>
<dbReference type="Proteomes" id="UP000218231">
    <property type="component" value="Unassembled WGS sequence"/>
</dbReference>
<dbReference type="STRING" id="2018661.A0A2A2KMN4"/>
<evidence type="ECO:0000313" key="2">
    <source>
        <dbReference type="Proteomes" id="UP000218231"/>
    </source>
</evidence>
<dbReference type="EMBL" id="LIAE01008202">
    <property type="protein sequence ID" value="PAV75140.1"/>
    <property type="molecule type" value="Genomic_DNA"/>
</dbReference>